<gene>
    <name evidence="2" type="ORF">FA13DRAFT_225906</name>
</gene>
<keyword evidence="3" id="KW-1185">Reference proteome</keyword>
<name>A0A4Y7TFQ6_COPMI</name>
<dbReference type="EMBL" id="QPFP01000014">
    <property type="protein sequence ID" value="TEB32768.1"/>
    <property type="molecule type" value="Genomic_DNA"/>
</dbReference>
<evidence type="ECO:0000256" key="1">
    <source>
        <dbReference type="SAM" id="MobiDB-lite"/>
    </source>
</evidence>
<evidence type="ECO:0000313" key="3">
    <source>
        <dbReference type="Proteomes" id="UP000298030"/>
    </source>
</evidence>
<comment type="caution">
    <text evidence="2">The sequence shown here is derived from an EMBL/GenBank/DDBJ whole genome shotgun (WGS) entry which is preliminary data.</text>
</comment>
<organism evidence="2 3">
    <name type="scientific">Coprinellus micaceus</name>
    <name type="common">Glistening ink-cap mushroom</name>
    <name type="synonym">Coprinus micaceus</name>
    <dbReference type="NCBI Taxonomy" id="71717"/>
    <lineage>
        <taxon>Eukaryota</taxon>
        <taxon>Fungi</taxon>
        <taxon>Dikarya</taxon>
        <taxon>Basidiomycota</taxon>
        <taxon>Agaricomycotina</taxon>
        <taxon>Agaricomycetes</taxon>
        <taxon>Agaricomycetidae</taxon>
        <taxon>Agaricales</taxon>
        <taxon>Agaricineae</taxon>
        <taxon>Psathyrellaceae</taxon>
        <taxon>Coprinellus</taxon>
    </lineage>
</organism>
<reference evidence="2 3" key="1">
    <citation type="journal article" date="2019" name="Nat. Ecol. Evol.">
        <title>Megaphylogeny resolves global patterns of mushroom evolution.</title>
        <authorList>
            <person name="Varga T."/>
            <person name="Krizsan K."/>
            <person name="Foldi C."/>
            <person name="Dima B."/>
            <person name="Sanchez-Garcia M."/>
            <person name="Sanchez-Ramirez S."/>
            <person name="Szollosi G.J."/>
            <person name="Szarkandi J.G."/>
            <person name="Papp V."/>
            <person name="Albert L."/>
            <person name="Andreopoulos W."/>
            <person name="Angelini C."/>
            <person name="Antonin V."/>
            <person name="Barry K.W."/>
            <person name="Bougher N.L."/>
            <person name="Buchanan P."/>
            <person name="Buyck B."/>
            <person name="Bense V."/>
            <person name="Catcheside P."/>
            <person name="Chovatia M."/>
            <person name="Cooper J."/>
            <person name="Damon W."/>
            <person name="Desjardin D."/>
            <person name="Finy P."/>
            <person name="Geml J."/>
            <person name="Haridas S."/>
            <person name="Hughes K."/>
            <person name="Justo A."/>
            <person name="Karasinski D."/>
            <person name="Kautmanova I."/>
            <person name="Kiss B."/>
            <person name="Kocsube S."/>
            <person name="Kotiranta H."/>
            <person name="LaButti K.M."/>
            <person name="Lechner B.E."/>
            <person name="Liimatainen K."/>
            <person name="Lipzen A."/>
            <person name="Lukacs Z."/>
            <person name="Mihaltcheva S."/>
            <person name="Morgado L.N."/>
            <person name="Niskanen T."/>
            <person name="Noordeloos M.E."/>
            <person name="Ohm R.A."/>
            <person name="Ortiz-Santana B."/>
            <person name="Ovrebo C."/>
            <person name="Racz N."/>
            <person name="Riley R."/>
            <person name="Savchenko A."/>
            <person name="Shiryaev A."/>
            <person name="Soop K."/>
            <person name="Spirin V."/>
            <person name="Szebenyi C."/>
            <person name="Tomsovsky M."/>
            <person name="Tulloss R.E."/>
            <person name="Uehling J."/>
            <person name="Grigoriev I.V."/>
            <person name="Vagvolgyi C."/>
            <person name="Papp T."/>
            <person name="Martin F.M."/>
            <person name="Miettinen O."/>
            <person name="Hibbett D.S."/>
            <person name="Nagy L.G."/>
        </authorList>
    </citation>
    <scope>NUCLEOTIDE SEQUENCE [LARGE SCALE GENOMIC DNA]</scope>
    <source>
        <strain evidence="2 3">FP101781</strain>
    </source>
</reference>
<proteinExistence type="predicted"/>
<dbReference type="Proteomes" id="UP000298030">
    <property type="component" value="Unassembled WGS sequence"/>
</dbReference>
<feature type="region of interest" description="Disordered" evidence="1">
    <location>
        <begin position="107"/>
        <end position="129"/>
    </location>
</feature>
<accession>A0A4Y7TFQ6</accession>
<sequence>MDTLYSSSVTFFYSKSRPHPSYLRTYLPVAFPPPYLSISPSPFHPWFGPCVPCSFTPSVSPFITPSPSSFVVQLCLSSSLFQSLLLLYPSPLSPHHPFSSTSPPLPIPPITGAPRAPRHPSALHDPTRHDHDGRLFMIMIDS</sequence>
<dbReference type="AlphaFoldDB" id="A0A4Y7TFQ6"/>
<protein>
    <submittedName>
        <fullName evidence="2">Uncharacterized protein</fullName>
    </submittedName>
</protein>
<evidence type="ECO:0000313" key="2">
    <source>
        <dbReference type="EMBL" id="TEB32768.1"/>
    </source>
</evidence>